<keyword evidence="3" id="KW-0808">Transferase</keyword>
<dbReference type="GO" id="GO:0016740">
    <property type="term" value="F:transferase activity"/>
    <property type="evidence" value="ECO:0007669"/>
    <property type="project" value="UniProtKB-KW"/>
</dbReference>
<protein>
    <submittedName>
        <fullName evidence="3">Glycosyltransferase family 2 protein</fullName>
    </submittedName>
</protein>
<keyword evidence="4" id="KW-1185">Reference proteome</keyword>
<dbReference type="PANTHER" id="PTHR22916">
    <property type="entry name" value="GLYCOSYLTRANSFERASE"/>
    <property type="match status" value="1"/>
</dbReference>
<dbReference type="OrthoDB" id="396512at2"/>
<comment type="caution">
    <text evidence="3">The sequence shown here is derived from an EMBL/GenBank/DDBJ whole genome shotgun (WGS) entry which is preliminary data.</text>
</comment>
<dbReference type="RefSeq" id="WP_133443458.1">
    <property type="nucleotide sequence ID" value="NZ_SCWB01000005.1"/>
</dbReference>
<dbReference type="InterPro" id="IPR001173">
    <property type="entry name" value="Glyco_trans_2-like"/>
</dbReference>
<organism evidence="3 4">
    <name type="scientific">Macrococcus lamae</name>
    <dbReference type="NCBI Taxonomy" id="198484"/>
    <lineage>
        <taxon>Bacteria</taxon>
        <taxon>Bacillati</taxon>
        <taxon>Bacillota</taxon>
        <taxon>Bacilli</taxon>
        <taxon>Bacillales</taxon>
        <taxon>Staphylococcaceae</taxon>
        <taxon>Macrococcus</taxon>
    </lineage>
</organism>
<gene>
    <name evidence="3" type="ORF">ERX29_04290</name>
</gene>
<comment type="similarity">
    <text evidence="1">Belongs to the glycosyltransferase 2 family.</text>
</comment>
<name>A0A4R6BVB5_9STAP</name>
<dbReference type="Proteomes" id="UP000294802">
    <property type="component" value="Unassembled WGS sequence"/>
</dbReference>
<proteinExistence type="inferred from homology"/>
<dbReference type="InterPro" id="IPR029044">
    <property type="entry name" value="Nucleotide-diphossugar_trans"/>
</dbReference>
<dbReference type="CDD" id="cd00761">
    <property type="entry name" value="Glyco_tranf_GTA_type"/>
    <property type="match status" value="1"/>
</dbReference>
<evidence type="ECO:0000313" key="4">
    <source>
        <dbReference type="Proteomes" id="UP000294802"/>
    </source>
</evidence>
<dbReference type="Gene3D" id="3.90.550.10">
    <property type="entry name" value="Spore Coat Polysaccharide Biosynthesis Protein SpsA, Chain A"/>
    <property type="match status" value="1"/>
</dbReference>
<reference evidence="3 4" key="1">
    <citation type="submission" date="2019-01" db="EMBL/GenBank/DDBJ databases">
        <title>Draft genome sequences of the type strains of six Macrococcus species.</title>
        <authorList>
            <person name="Mazhar S."/>
            <person name="Altermann E."/>
            <person name="Hill C."/>
            <person name="Mcauliffe O."/>
        </authorList>
    </citation>
    <scope>NUCLEOTIDE SEQUENCE [LARGE SCALE GENOMIC DNA]</scope>
    <source>
        <strain evidence="3 4">CCM4815</strain>
    </source>
</reference>
<dbReference type="AlphaFoldDB" id="A0A4R6BVB5"/>
<sequence>MYNEGLTVIIPIHHGRQYMEQCFLSLNRQSLDPSKFEVLLVFNGDFREDLAYFNSTKRKYHFNYLIYTTPVASAGHARNIAIGHAAFSHTTFIDIDDYISTNYLESMYTHLENRTVVINSIMDVIEGKKTSSLLAEKLQSYTDLYSIHQPLTITVCKAIPTDLIKQHRFVSEMKSGEDVVFFVDFFTRHKVTLHINHDAYYYRVKTAESVSRQKLSYDFNIKQRLKSYQELNKLLTDPYPRTNTRLIKTKINAQNIFILNYLKEYPEDYNKVMAQFTKYHFQHVNTNNITYELINQQFLELVKEYPVRFTSRADVPSIISSYLYKLLNPDCHWTCDIQDYVAFSVTLPDILYQSLGHHDETADKLYAFIEGAADEIKSTSSIK</sequence>
<evidence type="ECO:0000259" key="2">
    <source>
        <dbReference type="Pfam" id="PF00535"/>
    </source>
</evidence>
<evidence type="ECO:0000256" key="1">
    <source>
        <dbReference type="ARBA" id="ARBA00006739"/>
    </source>
</evidence>
<accession>A0A4R6BVB5</accession>
<dbReference type="EMBL" id="SCWB01000005">
    <property type="protein sequence ID" value="TDM12288.1"/>
    <property type="molecule type" value="Genomic_DNA"/>
</dbReference>
<feature type="domain" description="Glycosyltransferase 2-like" evidence="2">
    <location>
        <begin position="7"/>
        <end position="129"/>
    </location>
</feature>
<dbReference type="SUPFAM" id="SSF53448">
    <property type="entry name" value="Nucleotide-diphospho-sugar transferases"/>
    <property type="match status" value="1"/>
</dbReference>
<dbReference type="Pfam" id="PF00535">
    <property type="entry name" value="Glycos_transf_2"/>
    <property type="match status" value="1"/>
</dbReference>
<evidence type="ECO:0000313" key="3">
    <source>
        <dbReference type="EMBL" id="TDM12288.1"/>
    </source>
</evidence>